<dbReference type="GO" id="GO:0008781">
    <property type="term" value="F:N-acylneuraminate cytidylyltransferase activity"/>
    <property type="evidence" value="ECO:0007669"/>
    <property type="project" value="TreeGrafter"/>
</dbReference>
<proteinExistence type="predicted"/>
<dbReference type="InterPro" id="IPR029044">
    <property type="entry name" value="Nucleotide-diphossugar_trans"/>
</dbReference>
<organism evidence="1 2">
    <name type="scientific">Flavobacterium crassostreae</name>
    <dbReference type="NCBI Taxonomy" id="1763534"/>
    <lineage>
        <taxon>Bacteria</taxon>
        <taxon>Pseudomonadati</taxon>
        <taxon>Bacteroidota</taxon>
        <taxon>Flavobacteriia</taxon>
        <taxon>Flavobacteriales</taxon>
        <taxon>Flavobacteriaceae</taxon>
        <taxon>Flavobacterium</taxon>
    </lineage>
</organism>
<evidence type="ECO:0000313" key="1">
    <source>
        <dbReference type="EMBL" id="OCB76549.1"/>
    </source>
</evidence>
<dbReference type="PANTHER" id="PTHR21485:SF6">
    <property type="entry name" value="N-ACYLNEURAMINATE CYTIDYLYLTRANSFERASE-RELATED"/>
    <property type="match status" value="1"/>
</dbReference>
<dbReference type="InterPro" id="IPR050793">
    <property type="entry name" value="CMP-NeuNAc_synthase"/>
</dbReference>
<accession>A0A1B9E3N6</accession>
<dbReference type="Gene3D" id="3.90.550.10">
    <property type="entry name" value="Spore Coat Polysaccharide Biosynthesis Protein SpsA, Chain A"/>
    <property type="match status" value="1"/>
</dbReference>
<dbReference type="EMBL" id="LVEP01000022">
    <property type="protein sequence ID" value="OCB76549.1"/>
    <property type="molecule type" value="Genomic_DNA"/>
</dbReference>
<dbReference type="OrthoDB" id="9805604at2"/>
<keyword evidence="2" id="KW-1185">Reference proteome</keyword>
<keyword evidence="1" id="KW-0808">Transferase</keyword>
<name>A0A1B9E3N6_9FLAO</name>
<comment type="caution">
    <text evidence="1">The sequence shown here is derived from an EMBL/GenBank/DDBJ whole genome shotgun (WGS) entry which is preliminary data.</text>
</comment>
<dbReference type="Proteomes" id="UP000093510">
    <property type="component" value="Unassembled WGS sequence"/>
</dbReference>
<dbReference type="InterPro" id="IPR003329">
    <property type="entry name" value="Cytidylyl_trans"/>
</dbReference>
<dbReference type="CDD" id="cd02513">
    <property type="entry name" value="CMP-NeuAc_Synthase"/>
    <property type="match status" value="1"/>
</dbReference>
<dbReference type="SUPFAM" id="SSF53448">
    <property type="entry name" value="Nucleotide-diphospho-sugar transferases"/>
    <property type="match status" value="1"/>
</dbReference>
<dbReference type="STRING" id="1763534.GCA_001831475_01100"/>
<gene>
    <name evidence="1" type="ORF">LPBF_06345</name>
</gene>
<keyword evidence="1" id="KW-0548">Nucleotidyltransferase</keyword>
<dbReference type="Pfam" id="PF02348">
    <property type="entry name" value="CTP_transf_3"/>
    <property type="match status" value="1"/>
</dbReference>
<dbReference type="RefSeq" id="WP_066333952.1">
    <property type="nucleotide sequence ID" value="NZ_CP017688.1"/>
</dbReference>
<protein>
    <submittedName>
        <fullName evidence="1">Acylneuraminate cytidylyltransferase</fullName>
    </submittedName>
</protein>
<reference evidence="1 2" key="1">
    <citation type="submission" date="2016-03" db="EMBL/GenBank/DDBJ databases">
        <authorList>
            <person name="Ploux O."/>
        </authorList>
    </citation>
    <scope>NUCLEOTIDE SEQUENCE [LARGE SCALE GENOMIC DNA]</scope>
    <source>
        <strain evidence="1 2">LPB0076</strain>
    </source>
</reference>
<sequence length="222" mass="25099">MKNIVILPARGGSKRLPNKNSMLLEGIPLLVHSIAYAKNNRDIIDEIYVSTDDAEIKKIALDHGVQVIDRPEHISGDLEPTITALQHVLESIENNVTNVIVLQPTNPLRPENLLKEAFAKFINNRSSSLFTVSRNHHKLGTIVQDCFVPINYKSGQRTQDLNPLYFENGLLYICDAKQIKKGIIMDKNSFPYLVNHVFANVDIDTQDDFEYAAYLLNKKTTL</sequence>
<dbReference type="PANTHER" id="PTHR21485">
    <property type="entry name" value="HAD SUPERFAMILY MEMBERS CMAS AND KDSC"/>
    <property type="match status" value="1"/>
</dbReference>
<evidence type="ECO:0000313" key="2">
    <source>
        <dbReference type="Proteomes" id="UP000093510"/>
    </source>
</evidence>
<dbReference type="AlphaFoldDB" id="A0A1B9E3N6"/>